<dbReference type="SUPFAM" id="SSF55729">
    <property type="entry name" value="Acyl-CoA N-acyltransferases (Nat)"/>
    <property type="match status" value="1"/>
</dbReference>
<organism evidence="5 6">
    <name type="scientific">Paenibacillus turicensis</name>
    <dbReference type="NCBI Taxonomy" id="160487"/>
    <lineage>
        <taxon>Bacteria</taxon>
        <taxon>Bacillati</taxon>
        <taxon>Bacillota</taxon>
        <taxon>Bacilli</taxon>
        <taxon>Bacillales</taxon>
        <taxon>Paenibacillaceae</taxon>
        <taxon>Paenibacillus</taxon>
    </lineage>
</organism>
<comment type="similarity">
    <text evidence="3">Belongs to the acetyltransferase family. RimJ subfamily.</text>
</comment>
<protein>
    <submittedName>
        <fullName evidence="5">Ribosomal-protein-alanine N-acetyltransferase</fullName>
        <ecNumber evidence="5">2.3.1.267</ecNumber>
    </submittedName>
</protein>
<dbReference type="EMBL" id="JAGGKG010000009">
    <property type="protein sequence ID" value="MBP1905654.1"/>
    <property type="molecule type" value="Genomic_DNA"/>
</dbReference>
<dbReference type="Gene3D" id="3.40.630.30">
    <property type="match status" value="1"/>
</dbReference>
<gene>
    <name evidence="5" type="ORF">J2Z32_002284</name>
</gene>
<dbReference type="InterPro" id="IPR016181">
    <property type="entry name" value="Acyl_CoA_acyltransferase"/>
</dbReference>
<evidence type="ECO:0000313" key="5">
    <source>
        <dbReference type="EMBL" id="MBP1905654.1"/>
    </source>
</evidence>
<dbReference type="InterPro" id="IPR051531">
    <property type="entry name" value="N-acetyltransferase"/>
</dbReference>
<keyword evidence="2 5" id="KW-0012">Acyltransferase</keyword>
<evidence type="ECO:0000256" key="1">
    <source>
        <dbReference type="ARBA" id="ARBA00022679"/>
    </source>
</evidence>
<keyword evidence="1 5" id="KW-0808">Transferase</keyword>
<dbReference type="Pfam" id="PF13302">
    <property type="entry name" value="Acetyltransf_3"/>
    <property type="match status" value="1"/>
</dbReference>
<evidence type="ECO:0000313" key="6">
    <source>
        <dbReference type="Proteomes" id="UP001519272"/>
    </source>
</evidence>
<dbReference type="PANTHER" id="PTHR43792:SF8">
    <property type="entry name" value="[RIBOSOMAL PROTEIN US5]-ALANINE N-ACETYLTRANSFERASE"/>
    <property type="match status" value="1"/>
</dbReference>
<evidence type="ECO:0000259" key="4">
    <source>
        <dbReference type="Pfam" id="PF13302"/>
    </source>
</evidence>
<comment type="caution">
    <text evidence="5">The sequence shown here is derived from an EMBL/GenBank/DDBJ whole genome shotgun (WGS) entry which is preliminary data.</text>
</comment>
<dbReference type="GO" id="GO:0008999">
    <property type="term" value="F:protein-N-terminal-alanine acetyltransferase activity"/>
    <property type="evidence" value="ECO:0007669"/>
    <property type="project" value="UniProtKB-EC"/>
</dbReference>
<dbReference type="PANTHER" id="PTHR43792">
    <property type="entry name" value="GNAT FAMILY, PUTATIVE (AFU_ORTHOLOGUE AFUA_3G00765)-RELATED-RELATED"/>
    <property type="match status" value="1"/>
</dbReference>
<accession>A0ABS4FT93</accession>
<keyword evidence="6" id="KW-1185">Reference proteome</keyword>
<feature type="domain" description="N-acetyltransferase" evidence="4">
    <location>
        <begin position="20"/>
        <end position="172"/>
    </location>
</feature>
<dbReference type="Proteomes" id="UP001519272">
    <property type="component" value="Unassembled WGS sequence"/>
</dbReference>
<dbReference type="EC" id="2.3.1.267" evidence="5"/>
<dbReference type="RefSeq" id="WP_210089273.1">
    <property type="nucleotide sequence ID" value="NZ_JAGGKG010000009.1"/>
</dbReference>
<name>A0ABS4FT93_9BACL</name>
<evidence type="ECO:0000256" key="3">
    <source>
        <dbReference type="ARBA" id="ARBA00038502"/>
    </source>
</evidence>
<dbReference type="InterPro" id="IPR000182">
    <property type="entry name" value="GNAT_dom"/>
</dbReference>
<sequence length="195" mass="22353">MEKVLKQLRSAFPHIIGEQVILRKLEEDDTSLLSHYMLDDRVRKFINFREGVLRTPSKLFHYFEESYERLRDVHFAVTLPLSSKQFNVDHHEQVVGDSVIGLCSLQFLDKITKQAKLGYFIAPQFWNKGYATEAAKLVLSFGFSALNLGMIEARCQVGNVASESVLKKCGMVKAMEGKTESNIKYHLWRTHAISL</sequence>
<proteinExistence type="inferred from homology"/>
<evidence type="ECO:0000256" key="2">
    <source>
        <dbReference type="ARBA" id="ARBA00023315"/>
    </source>
</evidence>
<reference evidence="5 6" key="1">
    <citation type="submission" date="2021-03" db="EMBL/GenBank/DDBJ databases">
        <title>Genomic Encyclopedia of Type Strains, Phase IV (KMG-IV): sequencing the most valuable type-strain genomes for metagenomic binning, comparative biology and taxonomic classification.</title>
        <authorList>
            <person name="Goeker M."/>
        </authorList>
    </citation>
    <scope>NUCLEOTIDE SEQUENCE [LARGE SCALE GENOMIC DNA]</scope>
    <source>
        <strain evidence="5 6">DSM 14349</strain>
    </source>
</reference>